<dbReference type="InterPro" id="IPR035963">
    <property type="entry name" value="FERM_2"/>
</dbReference>
<dbReference type="InterPro" id="IPR019748">
    <property type="entry name" value="FERM_central"/>
</dbReference>
<gene>
    <name evidence="2" type="ORF">Celaphus_00000145</name>
</gene>
<dbReference type="Pfam" id="PF00373">
    <property type="entry name" value="FERM_M"/>
    <property type="match status" value="1"/>
</dbReference>
<proteinExistence type="predicted"/>
<dbReference type="Pfam" id="PF09379">
    <property type="entry name" value="FERM_N"/>
    <property type="match status" value="1"/>
</dbReference>
<dbReference type="InterPro" id="IPR011174">
    <property type="entry name" value="ERM"/>
</dbReference>
<dbReference type="OrthoDB" id="6018897at2759"/>
<protein>
    <recommendedName>
        <fullName evidence="1">FERM domain-containing protein</fullName>
    </recommendedName>
</protein>
<dbReference type="AlphaFoldDB" id="A0A212D7E6"/>
<dbReference type="CDD" id="cd14473">
    <property type="entry name" value="FERM_B-lobe"/>
    <property type="match status" value="1"/>
</dbReference>
<dbReference type="GO" id="GO:0003779">
    <property type="term" value="F:actin binding"/>
    <property type="evidence" value="ECO:0007669"/>
    <property type="project" value="InterPro"/>
</dbReference>
<dbReference type="SUPFAM" id="SSF47031">
    <property type="entry name" value="Second domain of FERM"/>
    <property type="match status" value="1"/>
</dbReference>
<evidence type="ECO:0000313" key="2">
    <source>
        <dbReference type="EMBL" id="OWK14014.1"/>
    </source>
</evidence>
<evidence type="ECO:0000259" key="1">
    <source>
        <dbReference type="PROSITE" id="PS50057"/>
    </source>
</evidence>
<feature type="domain" description="FERM" evidence="1">
    <location>
        <begin position="1"/>
        <end position="270"/>
    </location>
</feature>
<dbReference type="PROSITE" id="PS50057">
    <property type="entry name" value="FERM_3"/>
    <property type="match status" value="1"/>
</dbReference>
<dbReference type="InterPro" id="IPR019747">
    <property type="entry name" value="FERM_CS"/>
</dbReference>
<dbReference type="PRINTS" id="PR00661">
    <property type="entry name" value="ERMFAMILY"/>
</dbReference>
<evidence type="ECO:0000313" key="3">
    <source>
        <dbReference type="Proteomes" id="UP000242450"/>
    </source>
</evidence>
<reference evidence="2 3" key="1">
    <citation type="journal article" date="2018" name="Mol. Genet. Genomics">
        <title>The red deer Cervus elaphus genome CerEla1.0: sequencing, annotating, genes, and chromosomes.</title>
        <authorList>
            <person name="Bana N.A."/>
            <person name="Nyiri A."/>
            <person name="Nagy J."/>
            <person name="Frank K."/>
            <person name="Nagy T."/>
            <person name="Steger V."/>
            <person name="Schiller M."/>
            <person name="Lakatos P."/>
            <person name="Sugar L."/>
            <person name="Horn P."/>
            <person name="Barta E."/>
            <person name="Orosz L."/>
        </authorList>
    </citation>
    <scope>NUCLEOTIDE SEQUENCE [LARGE SCALE GENOMIC DNA]</scope>
    <source>
        <strain evidence="2">Hungarian</strain>
    </source>
</reference>
<dbReference type="SMART" id="SM00295">
    <property type="entry name" value="B41"/>
    <property type="match status" value="1"/>
</dbReference>
<dbReference type="InterPro" id="IPR000299">
    <property type="entry name" value="FERM_domain"/>
</dbReference>
<dbReference type="PROSITE" id="PS00660">
    <property type="entry name" value="FERM_1"/>
    <property type="match status" value="1"/>
</dbReference>
<keyword evidence="3" id="KW-1185">Reference proteome</keyword>
<organism evidence="2 3">
    <name type="scientific">Cervus elaphus hippelaphus</name>
    <name type="common">European red deer</name>
    <dbReference type="NCBI Taxonomy" id="46360"/>
    <lineage>
        <taxon>Eukaryota</taxon>
        <taxon>Metazoa</taxon>
        <taxon>Chordata</taxon>
        <taxon>Craniata</taxon>
        <taxon>Vertebrata</taxon>
        <taxon>Euteleostomi</taxon>
        <taxon>Mammalia</taxon>
        <taxon>Eutheria</taxon>
        <taxon>Laurasiatheria</taxon>
        <taxon>Artiodactyla</taxon>
        <taxon>Ruminantia</taxon>
        <taxon>Pecora</taxon>
        <taxon>Cervidae</taxon>
        <taxon>Cervinae</taxon>
        <taxon>Cervus</taxon>
    </lineage>
</organism>
<dbReference type="InterPro" id="IPR029071">
    <property type="entry name" value="Ubiquitin-like_domsf"/>
</dbReference>
<accession>A0A212D7E6</accession>
<dbReference type="Gene3D" id="3.10.20.90">
    <property type="entry name" value="Phosphatidylinositol 3-kinase Catalytic Subunit, Chain A, domain 1"/>
    <property type="match status" value="1"/>
</dbReference>
<dbReference type="InterPro" id="IPR018979">
    <property type="entry name" value="FERM_N"/>
</dbReference>
<dbReference type="Gene3D" id="1.20.80.60">
    <property type="match status" value="1"/>
</dbReference>
<dbReference type="SUPFAM" id="SSF54236">
    <property type="entry name" value="Ubiquitin-like"/>
    <property type="match status" value="1"/>
</dbReference>
<dbReference type="Proteomes" id="UP000242450">
    <property type="component" value="Chromosome 5"/>
</dbReference>
<dbReference type="InterPro" id="IPR019749">
    <property type="entry name" value="Band_41_domain"/>
</dbReference>
<dbReference type="InterPro" id="IPR000798">
    <property type="entry name" value="Ez/rad/moesin-like"/>
</dbReference>
<sequence length="270" mass="30218">MKWKGKDLFDLVCRTLGLRETWFFGLQYTIKDTVAWLKMDKKVLDHDVSKEEPVTFHFLAKFYPENAEEELVQEITQHLFFLQVKKQILDEKIYCPPEASVLLASYAVQAKVGSEKTQTFFLSFNACHGIMPDIHFSGFSGLQRDFPQKAGCSGTVDNITLSILGLPRYGDYDPSVHKRGFLAQEELLPKRKQACPLLQPLLILWPHSPVMCDKGLLPLSPDLTCPPDGFCNSQRQLWGQGVLLLSEVLPLGCTAQERGAAASPGNGAAF</sequence>
<dbReference type="PANTHER" id="PTHR23281">
    <property type="entry name" value="MERLIN/MOESIN/EZRIN/RADIXIN"/>
    <property type="match status" value="1"/>
</dbReference>
<name>A0A212D7E6_CEREH</name>
<dbReference type="EMBL" id="MKHE01000005">
    <property type="protein sequence ID" value="OWK14014.1"/>
    <property type="molecule type" value="Genomic_DNA"/>
</dbReference>
<dbReference type="PRINTS" id="PR00935">
    <property type="entry name" value="BAND41"/>
</dbReference>
<comment type="caution">
    <text evidence="2">The sequence shown here is derived from an EMBL/GenBank/DDBJ whole genome shotgun (WGS) entry which is preliminary data.</text>
</comment>